<gene>
    <name evidence="2" type="ORF">IPP15_13375</name>
</gene>
<name>A0A9D7SXA0_9BACT</name>
<keyword evidence="1" id="KW-0472">Membrane</keyword>
<organism evidence="2 3">
    <name type="scientific">Candidatus Opimibacter skivensis</name>
    <dbReference type="NCBI Taxonomy" id="2982028"/>
    <lineage>
        <taxon>Bacteria</taxon>
        <taxon>Pseudomonadati</taxon>
        <taxon>Bacteroidota</taxon>
        <taxon>Saprospiria</taxon>
        <taxon>Saprospirales</taxon>
        <taxon>Saprospiraceae</taxon>
        <taxon>Candidatus Opimibacter</taxon>
    </lineage>
</organism>
<accession>A0A9D7SXA0</accession>
<dbReference type="Proteomes" id="UP000808337">
    <property type="component" value="Unassembled WGS sequence"/>
</dbReference>
<sequence length="45" mass="4648">MLIFSFSGCGDIGADFAGMGAVGNPLFPSIMAGYFSVVFTILLLV</sequence>
<dbReference type="AlphaFoldDB" id="A0A9D7SXA0"/>
<evidence type="ECO:0000313" key="3">
    <source>
        <dbReference type="Proteomes" id="UP000808337"/>
    </source>
</evidence>
<comment type="caution">
    <text evidence="2">The sequence shown here is derived from an EMBL/GenBank/DDBJ whole genome shotgun (WGS) entry which is preliminary data.</text>
</comment>
<keyword evidence="1" id="KW-0812">Transmembrane</keyword>
<feature type="transmembrane region" description="Helical" evidence="1">
    <location>
        <begin position="26"/>
        <end position="44"/>
    </location>
</feature>
<evidence type="ECO:0000256" key="1">
    <source>
        <dbReference type="SAM" id="Phobius"/>
    </source>
</evidence>
<evidence type="ECO:0000313" key="2">
    <source>
        <dbReference type="EMBL" id="MBK9983360.1"/>
    </source>
</evidence>
<reference evidence="2 3" key="1">
    <citation type="submission" date="2020-10" db="EMBL/GenBank/DDBJ databases">
        <title>Connecting structure to function with the recovery of over 1000 high-quality activated sludge metagenome-assembled genomes encoding full-length rRNA genes using long-read sequencing.</title>
        <authorList>
            <person name="Singleton C.M."/>
            <person name="Petriglieri F."/>
            <person name="Kristensen J.M."/>
            <person name="Kirkegaard R.H."/>
            <person name="Michaelsen T.Y."/>
            <person name="Andersen M.H."/>
            <person name="Karst S.M."/>
            <person name="Dueholm M.S."/>
            <person name="Nielsen P.H."/>
            <person name="Albertsen M."/>
        </authorList>
    </citation>
    <scope>NUCLEOTIDE SEQUENCE [LARGE SCALE GENOMIC DNA]</scope>
    <source>
        <strain evidence="2">Ribe_18-Q3-R11-54_MAXAC.273</strain>
    </source>
</reference>
<dbReference type="EMBL" id="JADKGY010000019">
    <property type="protein sequence ID" value="MBK9983360.1"/>
    <property type="molecule type" value="Genomic_DNA"/>
</dbReference>
<proteinExistence type="predicted"/>
<keyword evidence="1" id="KW-1133">Transmembrane helix</keyword>
<protein>
    <submittedName>
        <fullName evidence="2">Uncharacterized protein</fullName>
    </submittedName>
</protein>